<name>A0AAV3REI4_LITER</name>
<dbReference type="Gene3D" id="3.30.559.10">
    <property type="entry name" value="Chloramphenicol acetyltransferase-like domain"/>
    <property type="match status" value="1"/>
</dbReference>
<keyword evidence="2" id="KW-1185">Reference proteome</keyword>
<accession>A0AAV3REI4</accession>
<evidence type="ECO:0000313" key="1">
    <source>
        <dbReference type="EMBL" id="GAA0174219.1"/>
    </source>
</evidence>
<reference evidence="1 2" key="1">
    <citation type="submission" date="2024-01" db="EMBL/GenBank/DDBJ databases">
        <title>The complete chloroplast genome sequence of Lithospermum erythrorhizon: insights into the phylogenetic relationship among Boraginaceae species and the maternal lineages of purple gromwells.</title>
        <authorList>
            <person name="Okada T."/>
            <person name="Watanabe K."/>
        </authorList>
    </citation>
    <scope>NUCLEOTIDE SEQUENCE [LARGE SCALE GENOMIC DNA]</scope>
</reference>
<comment type="caution">
    <text evidence="1">The sequence shown here is derived from an EMBL/GenBank/DDBJ whole genome shotgun (WGS) entry which is preliminary data.</text>
</comment>
<sequence>MELTSSYTTLSNITTPSSTNSKNNIPLTVFDKVTFDCQVACIIAYHPPTPPNASLEHGLCKALSIFRPYAGRPSVDKNGDPIIVLNDEGVKFIEASVDGPLDEWVPFEQSPNFLRLHPSTEDVDEVLLPLQ</sequence>
<dbReference type="AlphaFoldDB" id="A0AAV3REI4"/>
<protein>
    <submittedName>
        <fullName evidence="1">Uncharacterized protein</fullName>
    </submittedName>
</protein>
<dbReference type="Pfam" id="PF02458">
    <property type="entry name" value="Transferase"/>
    <property type="match status" value="1"/>
</dbReference>
<dbReference type="InterPro" id="IPR023213">
    <property type="entry name" value="CAT-like_dom_sf"/>
</dbReference>
<proteinExistence type="predicted"/>
<dbReference type="Proteomes" id="UP001454036">
    <property type="component" value="Unassembled WGS sequence"/>
</dbReference>
<organism evidence="1 2">
    <name type="scientific">Lithospermum erythrorhizon</name>
    <name type="common">Purple gromwell</name>
    <name type="synonym">Lithospermum officinale var. erythrorhizon</name>
    <dbReference type="NCBI Taxonomy" id="34254"/>
    <lineage>
        <taxon>Eukaryota</taxon>
        <taxon>Viridiplantae</taxon>
        <taxon>Streptophyta</taxon>
        <taxon>Embryophyta</taxon>
        <taxon>Tracheophyta</taxon>
        <taxon>Spermatophyta</taxon>
        <taxon>Magnoliopsida</taxon>
        <taxon>eudicotyledons</taxon>
        <taxon>Gunneridae</taxon>
        <taxon>Pentapetalae</taxon>
        <taxon>asterids</taxon>
        <taxon>lamiids</taxon>
        <taxon>Boraginales</taxon>
        <taxon>Boraginaceae</taxon>
        <taxon>Boraginoideae</taxon>
        <taxon>Lithospermeae</taxon>
        <taxon>Lithospermum</taxon>
    </lineage>
</organism>
<gene>
    <name evidence="1" type="ORF">LIER_41677</name>
</gene>
<evidence type="ECO:0000313" key="2">
    <source>
        <dbReference type="Proteomes" id="UP001454036"/>
    </source>
</evidence>
<dbReference type="EMBL" id="BAABME010026622">
    <property type="protein sequence ID" value="GAA0174219.1"/>
    <property type="molecule type" value="Genomic_DNA"/>
</dbReference>